<accession>A0A640KTT7</accession>
<comment type="caution">
    <text evidence="4">The sequence shown here is derived from an EMBL/GenBank/DDBJ whole genome shotgun (WGS) entry which is preliminary data.</text>
</comment>
<feature type="compositionally biased region" description="Low complexity" evidence="2">
    <location>
        <begin position="76"/>
        <end position="92"/>
    </location>
</feature>
<protein>
    <recommendedName>
        <fullName evidence="3">Fas-binding factor 1 C-terminal domain-containing protein</fullName>
    </recommendedName>
</protein>
<dbReference type="OrthoDB" id="267504at2759"/>
<evidence type="ECO:0000313" key="4">
    <source>
        <dbReference type="EMBL" id="GET90889.1"/>
    </source>
</evidence>
<feature type="region of interest" description="Disordered" evidence="2">
    <location>
        <begin position="398"/>
        <end position="420"/>
    </location>
</feature>
<reference evidence="4" key="1">
    <citation type="submission" date="2019-11" db="EMBL/GenBank/DDBJ databases">
        <title>Leishmania tarentolae CDS.</title>
        <authorList>
            <person name="Goto Y."/>
            <person name="Yamagishi J."/>
        </authorList>
    </citation>
    <scope>NUCLEOTIDE SEQUENCE [LARGE SCALE GENOMIC DNA]</scope>
    <source>
        <strain evidence="4">Parrot Tar II</strain>
    </source>
</reference>
<feature type="compositionally biased region" description="Low complexity" evidence="2">
    <location>
        <begin position="218"/>
        <end position="237"/>
    </location>
</feature>
<dbReference type="VEuPathDB" id="TriTrypDB:LtaPh_3028200"/>
<dbReference type="AlphaFoldDB" id="A0A640KTT7"/>
<keyword evidence="1" id="KW-0175">Coiled coil</keyword>
<evidence type="ECO:0000259" key="3">
    <source>
        <dbReference type="Pfam" id="PF21007"/>
    </source>
</evidence>
<evidence type="ECO:0000256" key="1">
    <source>
        <dbReference type="SAM" id="Coils"/>
    </source>
</evidence>
<feature type="region of interest" description="Disordered" evidence="2">
    <location>
        <begin position="218"/>
        <end position="278"/>
    </location>
</feature>
<dbReference type="Proteomes" id="UP000419144">
    <property type="component" value="Unassembled WGS sequence"/>
</dbReference>
<feature type="coiled-coil region" evidence="1">
    <location>
        <begin position="321"/>
        <end position="348"/>
    </location>
</feature>
<keyword evidence="5" id="KW-1185">Reference proteome</keyword>
<gene>
    <name evidence="4" type="ORF">LtaPh_3028200</name>
</gene>
<evidence type="ECO:0000256" key="2">
    <source>
        <dbReference type="SAM" id="MobiDB-lite"/>
    </source>
</evidence>
<feature type="compositionally biased region" description="Basic and acidic residues" evidence="2">
    <location>
        <begin position="168"/>
        <end position="186"/>
    </location>
</feature>
<feature type="compositionally biased region" description="Basic and acidic residues" evidence="2">
    <location>
        <begin position="268"/>
        <end position="278"/>
    </location>
</feature>
<sequence>MLSLKDAPSLSPTSRKGFSFTAVDDDDDYIGATETVDEMHHSSKSTSHSKKNKSRSSKKSKKKAAAPVSEVDEPISSSSVKKSDSKTVTTSDNQVDDYADDFEDQVDSEDYIPSVGMSPPAGSLSAATKPKALMADVEAEERRLYATVQEQLRLEKEDVMQRIAKWEADQAQKEEEIRKREEELRRQLAAQQQREQEVKQSLNDLVEQQVSQYVAAATAAGKVPTASTNTAAQNQAARLAEYDEADNADEPGTSASRAELQRRRRREHERAVSLRRAEEEEAAHALFQRLAQDVREVFHELNLSVVAAEKERLIKDERYRRERELRDRREDMARAEKLEKELKEREEREAKFWAMAEQRDEKFRTFLEERMSKDEEEREARLRRDLEDRATRLRNERELREEMDKMEKERRSKAEEESRHHDNLVLTAQIEEVSARYRAQLEEVRRQMEADSLRKDELQKAELSMMAKRHEAALEQLQRQHAQQLATMDGHVGNVSRIEALVANMQETMEATKAMNEKLLAERMSVLKQKERQLDEQQAILDAMTAEMKASQETVAAERARIAGLYAKFELALSSFSKNSEEDRRTFREAHAHYDTLRQQAEKDRRLMLGEVAQERKLLEQQFEEFLAKKMEAMSELQNERIAIARERAEASMIRERQNRDETDLLKALRSREEEYKMKLESIESDRATACQMKDEHKRLCEAAAAEYQTLRLEREKFEIEKKELLSRFEAIRRQAEDAASSQERLRMQLMGDRSDVLDGKGSAVGLLRGGPLVCNAASRFQMDLSRQRAVLHNIS</sequence>
<evidence type="ECO:0000313" key="5">
    <source>
        <dbReference type="Proteomes" id="UP000419144"/>
    </source>
</evidence>
<feature type="domain" description="Fas-binding factor 1 C-terminal" evidence="3">
    <location>
        <begin position="416"/>
        <end position="744"/>
    </location>
</feature>
<proteinExistence type="predicted"/>
<dbReference type="EMBL" id="BLBS01000043">
    <property type="protein sequence ID" value="GET90889.1"/>
    <property type="molecule type" value="Genomic_DNA"/>
</dbReference>
<dbReference type="InterPro" id="IPR049390">
    <property type="entry name" value="FBF1_C"/>
</dbReference>
<name>A0A640KTT7_LEITA</name>
<feature type="compositionally biased region" description="Acidic residues" evidence="2">
    <location>
        <begin position="94"/>
        <end position="110"/>
    </location>
</feature>
<dbReference type="Pfam" id="PF21007">
    <property type="entry name" value="FBF1"/>
    <property type="match status" value="1"/>
</dbReference>
<feature type="region of interest" description="Disordered" evidence="2">
    <location>
        <begin position="168"/>
        <end position="198"/>
    </location>
</feature>
<feature type="region of interest" description="Disordered" evidence="2">
    <location>
        <begin position="1"/>
        <end position="127"/>
    </location>
</feature>
<feature type="compositionally biased region" description="Basic residues" evidence="2">
    <location>
        <begin position="47"/>
        <end position="64"/>
    </location>
</feature>
<organism evidence="4 5">
    <name type="scientific">Leishmania tarentolae</name>
    <name type="common">Sauroleishmania tarentolae</name>
    <dbReference type="NCBI Taxonomy" id="5689"/>
    <lineage>
        <taxon>Eukaryota</taxon>
        <taxon>Discoba</taxon>
        <taxon>Euglenozoa</taxon>
        <taxon>Kinetoplastea</taxon>
        <taxon>Metakinetoplastina</taxon>
        <taxon>Trypanosomatida</taxon>
        <taxon>Trypanosomatidae</taxon>
        <taxon>Leishmaniinae</taxon>
        <taxon>Leishmania</taxon>
        <taxon>lizard Leishmania</taxon>
    </lineage>
</organism>
<feature type="coiled-coil region" evidence="1">
    <location>
        <begin position="616"/>
        <end position="735"/>
    </location>
</feature>